<sequence length="67" mass="7483">MNNTISATPLPIYQTIKDLEGFLGLSRSTIRRRVADGTLPTPFKIGHRTFWDRNEVLAALADVKAAR</sequence>
<keyword evidence="2" id="KW-1185">Reference proteome</keyword>
<evidence type="ECO:0000313" key="2">
    <source>
        <dbReference type="Proteomes" id="UP001623232"/>
    </source>
</evidence>
<proteinExistence type="predicted"/>
<organism evidence="1 2">
    <name type="scientific">Aliisedimentitalea scapharcae</name>
    <dbReference type="NCBI Taxonomy" id="1524259"/>
    <lineage>
        <taxon>Bacteria</taxon>
        <taxon>Pseudomonadati</taxon>
        <taxon>Pseudomonadota</taxon>
        <taxon>Alphaproteobacteria</taxon>
        <taxon>Rhodobacterales</taxon>
        <taxon>Roseobacteraceae</taxon>
        <taxon>Aliisedimentitalea</taxon>
    </lineage>
</organism>
<dbReference type="Proteomes" id="UP001623232">
    <property type="component" value="Chromosome"/>
</dbReference>
<name>A0ABZ2XT74_9RHOB</name>
<dbReference type="EMBL" id="CP123584">
    <property type="protein sequence ID" value="WZK88547.1"/>
    <property type="molecule type" value="Genomic_DNA"/>
</dbReference>
<dbReference type="RefSeq" id="WP_406645930.1">
    <property type="nucleotide sequence ID" value="NZ_CP123584.1"/>
</dbReference>
<reference evidence="1 2" key="1">
    <citation type="submission" date="2023-04" db="EMBL/GenBank/DDBJ databases">
        <title>Complete genome sequence of Alisedimentitalea scapharcae.</title>
        <authorList>
            <person name="Rong J.-C."/>
            <person name="Yi M.-L."/>
            <person name="Zhao Q."/>
        </authorList>
    </citation>
    <scope>NUCLEOTIDE SEQUENCE [LARGE SCALE GENOMIC DNA]</scope>
    <source>
        <strain evidence="1 2">KCTC 42119</strain>
    </source>
</reference>
<gene>
    <name evidence="1" type="ORF">QEZ52_18380</name>
</gene>
<accession>A0ABZ2XT74</accession>
<dbReference type="Gene3D" id="1.10.238.160">
    <property type="match status" value="1"/>
</dbReference>
<evidence type="ECO:0000313" key="1">
    <source>
        <dbReference type="EMBL" id="WZK88547.1"/>
    </source>
</evidence>
<protein>
    <submittedName>
        <fullName evidence="1">AlpA family phage regulatory protein</fullName>
    </submittedName>
</protein>